<dbReference type="CDD" id="cd02440">
    <property type="entry name" value="AdoMet_MTases"/>
    <property type="match status" value="1"/>
</dbReference>
<evidence type="ECO:0000313" key="2">
    <source>
        <dbReference type="EMBL" id="QGW84258.1"/>
    </source>
</evidence>
<gene>
    <name evidence="2" type="ORF">GOQ09_22955</name>
</gene>
<dbReference type="InterPro" id="IPR041698">
    <property type="entry name" value="Methyltransf_25"/>
</dbReference>
<organism evidence="2 3">
    <name type="scientific">Variovorax paradoxus</name>
    <dbReference type="NCBI Taxonomy" id="34073"/>
    <lineage>
        <taxon>Bacteria</taxon>
        <taxon>Pseudomonadati</taxon>
        <taxon>Pseudomonadota</taxon>
        <taxon>Betaproteobacteria</taxon>
        <taxon>Burkholderiales</taxon>
        <taxon>Comamonadaceae</taxon>
        <taxon>Variovorax</taxon>
    </lineage>
</organism>
<dbReference type="InterPro" id="IPR050508">
    <property type="entry name" value="Methyltransf_Superfamily"/>
</dbReference>
<dbReference type="RefSeq" id="WP_157616022.1">
    <property type="nucleotide sequence ID" value="NZ_CP046622.1"/>
</dbReference>
<protein>
    <submittedName>
        <fullName evidence="2">Methyltransferase domain-containing protein</fullName>
    </submittedName>
</protein>
<feature type="domain" description="Methyltransferase" evidence="1">
    <location>
        <begin position="29"/>
        <end position="121"/>
    </location>
</feature>
<dbReference type="OrthoDB" id="9804312at2"/>
<dbReference type="PANTHER" id="PTHR42912">
    <property type="entry name" value="METHYLTRANSFERASE"/>
    <property type="match status" value="1"/>
</dbReference>
<accession>A0A6I6HMS6</accession>
<dbReference type="SUPFAM" id="SSF53335">
    <property type="entry name" value="S-adenosyl-L-methionine-dependent methyltransferases"/>
    <property type="match status" value="1"/>
</dbReference>
<dbReference type="Gene3D" id="3.40.50.150">
    <property type="entry name" value="Vaccinia Virus protein VP39"/>
    <property type="match status" value="1"/>
</dbReference>
<dbReference type="EMBL" id="CP046622">
    <property type="protein sequence ID" value="QGW84258.1"/>
    <property type="molecule type" value="Genomic_DNA"/>
</dbReference>
<dbReference type="GO" id="GO:0008168">
    <property type="term" value="F:methyltransferase activity"/>
    <property type="evidence" value="ECO:0007669"/>
    <property type="project" value="UniProtKB-KW"/>
</dbReference>
<keyword evidence="2" id="KW-0489">Methyltransferase</keyword>
<dbReference type="Pfam" id="PF13649">
    <property type="entry name" value="Methyltransf_25"/>
    <property type="match status" value="1"/>
</dbReference>
<keyword evidence="2" id="KW-0808">Transferase</keyword>
<dbReference type="GO" id="GO:0032259">
    <property type="term" value="P:methylation"/>
    <property type="evidence" value="ECO:0007669"/>
    <property type="project" value="UniProtKB-KW"/>
</dbReference>
<evidence type="ECO:0000259" key="1">
    <source>
        <dbReference type="Pfam" id="PF13649"/>
    </source>
</evidence>
<sequence>MAAHGAITTDPWLDRWLGLVAERAGAAPVLELGCGMGRDSAVLVNAGQRVVGIELSTESVAAARERVPQGAEFHCSDFRAPFPVADGSVGVVLASLSLHYFAWDETLTLARRIHRVLRPGGVLLCRLNSVNDFHHGASGPPPRGEDSFYLVDGVPKRFFDREAVERLFTEGWRMLQLEELMVERYEQPKVLWEAVLERE</sequence>
<reference evidence="2 3" key="1">
    <citation type="submission" date="2019-12" db="EMBL/GenBank/DDBJ databases">
        <title>Hybrid Genome Assemblies of two High G+C Isolates from Undergraduate Microbiology Courses.</title>
        <authorList>
            <person name="Ne Ville C.J."/>
            <person name="Enright D."/>
            <person name="Hernandez I."/>
            <person name="Dodsworth J."/>
            <person name="Orwin P.M."/>
        </authorList>
    </citation>
    <scope>NUCLEOTIDE SEQUENCE [LARGE SCALE GENOMIC DNA]</scope>
    <source>
        <strain evidence="2 3">CSUSB</strain>
    </source>
</reference>
<dbReference type="AlphaFoldDB" id="A0A6I6HMS6"/>
<proteinExistence type="predicted"/>
<evidence type="ECO:0000313" key="3">
    <source>
        <dbReference type="Proteomes" id="UP000425817"/>
    </source>
</evidence>
<dbReference type="Proteomes" id="UP000425817">
    <property type="component" value="Chromosome"/>
</dbReference>
<name>A0A6I6HMS6_VARPD</name>
<dbReference type="InterPro" id="IPR029063">
    <property type="entry name" value="SAM-dependent_MTases_sf"/>
</dbReference>